<sequence length="171" mass="18606">MRARQPPVWGSSHHPRELVFVDPYTGNVRGALDTYGSTGALPLRTWLDALHRDLHLGETGRLYSELAASWLWVVAGGGVALWIGRKRRNRKLRTLALPDRTATGRRRTLSWHGAVGLWAAAGLIFLILWGYQPSPRARHHCGLTALAARQPSGDLRRPGGGTGGGLGVTVP</sequence>
<proteinExistence type="predicted"/>
<evidence type="ECO:0000256" key="2">
    <source>
        <dbReference type="SAM" id="Phobius"/>
    </source>
</evidence>
<accession>A0ABX3XQ81</accession>
<dbReference type="Proteomes" id="UP000194225">
    <property type="component" value="Unassembled WGS sequence"/>
</dbReference>
<comment type="caution">
    <text evidence="3">The sequence shown here is derived from an EMBL/GenBank/DDBJ whole genome shotgun (WGS) entry which is preliminary data.</text>
</comment>
<organism evidence="3 4">
    <name type="scientific">Streptomyces platensis</name>
    <dbReference type="NCBI Taxonomy" id="58346"/>
    <lineage>
        <taxon>Bacteria</taxon>
        <taxon>Bacillati</taxon>
        <taxon>Actinomycetota</taxon>
        <taxon>Actinomycetes</taxon>
        <taxon>Kitasatosporales</taxon>
        <taxon>Streptomycetaceae</taxon>
        <taxon>Streptomyces</taxon>
    </lineage>
</organism>
<keyword evidence="2" id="KW-1133">Transmembrane helix</keyword>
<keyword evidence="2" id="KW-0812">Transmembrane</keyword>
<feature type="transmembrane region" description="Helical" evidence="2">
    <location>
        <begin position="109"/>
        <end position="131"/>
    </location>
</feature>
<dbReference type="EMBL" id="MIGA01000049">
    <property type="protein sequence ID" value="OSY39990.1"/>
    <property type="molecule type" value="Genomic_DNA"/>
</dbReference>
<dbReference type="PANTHER" id="PTHR34219:SF1">
    <property type="entry name" value="PEPSY DOMAIN-CONTAINING PROTEIN"/>
    <property type="match status" value="1"/>
</dbReference>
<dbReference type="InterPro" id="IPR005625">
    <property type="entry name" value="PepSY-ass_TM"/>
</dbReference>
<feature type="transmembrane region" description="Helical" evidence="2">
    <location>
        <begin position="62"/>
        <end position="83"/>
    </location>
</feature>
<evidence type="ECO:0000313" key="3">
    <source>
        <dbReference type="EMBL" id="OSY39990.1"/>
    </source>
</evidence>
<name>A0ABX3XQ81_STRPT</name>
<evidence type="ECO:0000313" key="4">
    <source>
        <dbReference type="Proteomes" id="UP000194225"/>
    </source>
</evidence>
<reference evidence="3 4" key="1">
    <citation type="submission" date="2016-09" db="EMBL/GenBank/DDBJ databases">
        <title>Streptomyces platensis DSM40041, a candidate organism with high potential of specific P450 cytochromes.</title>
        <authorList>
            <person name="Grumaz C."/>
            <person name="Vainshtein Y."/>
            <person name="Kirstahler P."/>
            <person name="Sohn K."/>
        </authorList>
    </citation>
    <scope>NUCLEOTIDE SEQUENCE [LARGE SCALE GENOMIC DNA]</scope>
    <source>
        <strain evidence="3 4">DSM 40041</strain>
    </source>
</reference>
<evidence type="ECO:0008006" key="5">
    <source>
        <dbReference type="Google" id="ProtNLM"/>
    </source>
</evidence>
<evidence type="ECO:0000256" key="1">
    <source>
        <dbReference type="SAM" id="MobiDB-lite"/>
    </source>
</evidence>
<dbReference type="PANTHER" id="PTHR34219">
    <property type="entry name" value="IRON-REGULATED INNER MEMBRANE PROTEIN-RELATED"/>
    <property type="match status" value="1"/>
</dbReference>
<dbReference type="Pfam" id="PF03929">
    <property type="entry name" value="PepSY_TM"/>
    <property type="match status" value="1"/>
</dbReference>
<feature type="compositionally biased region" description="Gly residues" evidence="1">
    <location>
        <begin position="158"/>
        <end position="171"/>
    </location>
</feature>
<gene>
    <name evidence="3" type="ORF">BG653_05634</name>
</gene>
<feature type="region of interest" description="Disordered" evidence="1">
    <location>
        <begin position="152"/>
        <end position="171"/>
    </location>
</feature>
<protein>
    <recommendedName>
        <fullName evidence="5">PepSY-associated TM helix</fullName>
    </recommendedName>
</protein>
<keyword evidence="4" id="KW-1185">Reference proteome</keyword>
<keyword evidence="2" id="KW-0472">Membrane</keyword>